<dbReference type="PROSITE" id="PS50931">
    <property type="entry name" value="HTH_LYSR"/>
    <property type="match status" value="1"/>
</dbReference>
<evidence type="ECO:0000259" key="4">
    <source>
        <dbReference type="PROSITE" id="PS50931"/>
    </source>
</evidence>
<dbReference type="InterPro" id="IPR036390">
    <property type="entry name" value="WH_DNA-bd_sf"/>
</dbReference>
<dbReference type="InterPro" id="IPR000847">
    <property type="entry name" value="LysR_HTH_N"/>
</dbReference>
<dbReference type="SUPFAM" id="SSF46785">
    <property type="entry name" value="Winged helix' DNA-binding domain"/>
    <property type="match status" value="1"/>
</dbReference>
<organism evidence="5 6">
    <name type="scientific">Megasphaera hominis</name>
    <dbReference type="NCBI Taxonomy" id="159836"/>
    <lineage>
        <taxon>Bacteria</taxon>
        <taxon>Bacillati</taxon>
        <taxon>Bacillota</taxon>
        <taxon>Negativicutes</taxon>
        <taxon>Veillonellales</taxon>
        <taxon>Veillonellaceae</taxon>
        <taxon>Megasphaera</taxon>
    </lineage>
</organism>
<keyword evidence="6" id="KW-1185">Reference proteome</keyword>
<feature type="domain" description="HTH lysR-type" evidence="4">
    <location>
        <begin position="1"/>
        <end position="58"/>
    </location>
</feature>
<name>A0ABR6VI86_9FIRM</name>
<evidence type="ECO:0000256" key="1">
    <source>
        <dbReference type="ARBA" id="ARBA00009437"/>
    </source>
</evidence>
<gene>
    <name evidence="5" type="ORF">H8J70_07115</name>
</gene>
<reference evidence="5 6" key="1">
    <citation type="submission" date="2020-08" db="EMBL/GenBank/DDBJ databases">
        <authorList>
            <person name="Liu C."/>
            <person name="Sun Q."/>
        </authorList>
    </citation>
    <scope>NUCLEOTIDE SEQUENCE [LARGE SCALE GENOMIC DNA]</scope>
    <source>
        <strain evidence="5 6">NSJ-59</strain>
    </source>
</reference>
<proteinExistence type="inferred from homology"/>
<keyword evidence="2" id="KW-0805">Transcription regulation</keyword>
<dbReference type="PRINTS" id="PR00039">
    <property type="entry name" value="HTHLYSR"/>
</dbReference>
<evidence type="ECO:0000313" key="5">
    <source>
        <dbReference type="EMBL" id="MBC3537017.1"/>
    </source>
</evidence>
<dbReference type="PANTHER" id="PTHR30126">
    <property type="entry name" value="HTH-TYPE TRANSCRIPTIONAL REGULATOR"/>
    <property type="match status" value="1"/>
</dbReference>
<sequence length="103" mass="11867">MLYRQMKYYVTVVDQHSFTKASYECNISQSAISQQIQALERCLGVALIVRKNRTFVLTPAGKYFYNHSKVILKSISKMCKETTRIANEQEMMAEEDMCKANIG</sequence>
<dbReference type="InterPro" id="IPR036388">
    <property type="entry name" value="WH-like_DNA-bd_sf"/>
</dbReference>
<evidence type="ECO:0000256" key="2">
    <source>
        <dbReference type="ARBA" id="ARBA00023015"/>
    </source>
</evidence>
<dbReference type="Gene3D" id="1.10.10.10">
    <property type="entry name" value="Winged helix-like DNA-binding domain superfamily/Winged helix DNA-binding domain"/>
    <property type="match status" value="1"/>
</dbReference>
<comment type="caution">
    <text evidence="5">The sequence shown here is derived from an EMBL/GenBank/DDBJ whole genome shotgun (WGS) entry which is preliminary data.</text>
</comment>
<evidence type="ECO:0000313" key="6">
    <source>
        <dbReference type="Proteomes" id="UP000606870"/>
    </source>
</evidence>
<keyword evidence="3" id="KW-0804">Transcription</keyword>
<protein>
    <submittedName>
        <fullName evidence="5">LysR family transcriptional regulator</fullName>
    </submittedName>
</protein>
<dbReference type="Pfam" id="PF00126">
    <property type="entry name" value="HTH_1"/>
    <property type="match status" value="1"/>
</dbReference>
<dbReference type="EMBL" id="JACOGK010000018">
    <property type="protein sequence ID" value="MBC3537017.1"/>
    <property type="molecule type" value="Genomic_DNA"/>
</dbReference>
<comment type="similarity">
    <text evidence="1">Belongs to the LysR transcriptional regulatory family.</text>
</comment>
<dbReference type="Proteomes" id="UP000606870">
    <property type="component" value="Unassembled WGS sequence"/>
</dbReference>
<evidence type="ECO:0000256" key="3">
    <source>
        <dbReference type="ARBA" id="ARBA00023163"/>
    </source>
</evidence>
<dbReference type="RefSeq" id="WP_186503171.1">
    <property type="nucleotide sequence ID" value="NZ_JACOGK010000018.1"/>
</dbReference>
<dbReference type="PANTHER" id="PTHR30126:SF64">
    <property type="entry name" value="HTH-TYPE TRANSCRIPTIONAL REGULATOR CITR"/>
    <property type="match status" value="1"/>
</dbReference>
<accession>A0ABR6VI86</accession>